<gene>
    <name evidence="2" type="ORF">SR1949_29970</name>
</gene>
<feature type="transmembrane region" description="Helical" evidence="1">
    <location>
        <begin position="66"/>
        <end position="85"/>
    </location>
</feature>
<sequence length="104" mass="11249">MELSRFFSGGTGGVSSGGVVSIKSSRFKFKALAMASAYGLSTSFLAKNRFTVASETLDAVAISGYVQSLPSWFVLLALAFLSWFFPSSLTRTVSRLRFGLIFKN</sequence>
<accession>A0A479ZYY5</accession>
<keyword evidence="3" id="KW-1185">Reference proteome</keyword>
<organism evidence="2 3">
    <name type="scientific">Sphaerospermopsis reniformis</name>
    <dbReference type="NCBI Taxonomy" id="531300"/>
    <lineage>
        <taxon>Bacteria</taxon>
        <taxon>Bacillati</taxon>
        <taxon>Cyanobacteriota</taxon>
        <taxon>Cyanophyceae</taxon>
        <taxon>Nostocales</taxon>
        <taxon>Aphanizomenonaceae</taxon>
        <taxon>Sphaerospermopsis</taxon>
    </lineage>
</organism>
<evidence type="ECO:0000313" key="2">
    <source>
        <dbReference type="EMBL" id="GCL37885.1"/>
    </source>
</evidence>
<reference evidence="3" key="1">
    <citation type="submission" date="2019-02" db="EMBL/GenBank/DDBJ databases">
        <title>Draft genome sequence of Sphaerospermopsis reniformis NIES-1949.</title>
        <authorList>
            <person name="Yamaguchi H."/>
            <person name="Suzuki S."/>
            <person name="Kawachi M."/>
        </authorList>
    </citation>
    <scope>NUCLEOTIDE SEQUENCE [LARGE SCALE GENOMIC DNA]</scope>
    <source>
        <strain evidence="3">NIES-1949</strain>
    </source>
</reference>
<dbReference type="Proteomes" id="UP000300142">
    <property type="component" value="Unassembled WGS sequence"/>
</dbReference>
<keyword evidence="1" id="KW-1133">Transmembrane helix</keyword>
<protein>
    <submittedName>
        <fullName evidence="2">Uncharacterized protein</fullName>
    </submittedName>
</protein>
<keyword evidence="1" id="KW-0472">Membrane</keyword>
<keyword evidence="1" id="KW-0812">Transmembrane</keyword>
<evidence type="ECO:0000313" key="3">
    <source>
        <dbReference type="Proteomes" id="UP000300142"/>
    </source>
</evidence>
<dbReference type="EMBL" id="BJCE01000103">
    <property type="protein sequence ID" value="GCL37885.1"/>
    <property type="molecule type" value="Genomic_DNA"/>
</dbReference>
<proteinExistence type="predicted"/>
<evidence type="ECO:0000256" key="1">
    <source>
        <dbReference type="SAM" id="Phobius"/>
    </source>
</evidence>
<name>A0A479ZYY5_9CYAN</name>
<comment type="caution">
    <text evidence="2">The sequence shown here is derived from an EMBL/GenBank/DDBJ whole genome shotgun (WGS) entry which is preliminary data.</text>
</comment>
<dbReference type="AlphaFoldDB" id="A0A479ZYY5"/>